<evidence type="ECO:0000313" key="3">
    <source>
        <dbReference type="Proteomes" id="UP001164746"/>
    </source>
</evidence>
<reference evidence="2" key="1">
    <citation type="submission" date="2022-11" db="EMBL/GenBank/DDBJ databases">
        <title>Centuries of genome instability and evolution in soft-shell clam transmissible cancer (bioRxiv).</title>
        <authorList>
            <person name="Hart S.F.M."/>
            <person name="Yonemitsu M.A."/>
            <person name="Giersch R.M."/>
            <person name="Beal B.F."/>
            <person name="Arriagada G."/>
            <person name="Davis B.W."/>
            <person name="Ostrander E.A."/>
            <person name="Goff S.P."/>
            <person name="Metzger M.J."/>
        </authorList>
    </citation>
    <scope>NUCLEOTIDE SEQUENCE</scope>
    <source>
        <strain evidence="2">MELC-2E11</strain>
        <tissue evidence="2">Siphon/mantle</tissue>
    </source>
</reference>
<name>A0ABY7G301_MYAAR</name>
<keyword evidence="3" id="KW-1185">Reference proteome</keyword>
<proteinExistence type="predicted"/>
<gene>
    <name evidence="2" type="ORF">MAR_013100</name>
</gene>
<evidence type="ECO:0000256" key="1">
    <source>
        <dbReference type="SAM" id="Phobius"/>
    </source>
</evidence>
<feature type="transmembrane region" description="Helical" evidence="1">
    <location>
        <begin position="50"/>
        <end position="70"/>
    </location>
</feature>
<keyword evidence="1" id="KW-0472">Membrane</keyword>
<dbReference type="EMBL" id="CP111026">
    <property type="protein sequence ID" value="WAR27396.1"/>
    <property type="molecule type" value="Genomic_DNA"/>
</dbReference>
<evidence type="ECO:0000313" key="2">
    <source>
        <dbReference type="EMBL" id="WAR27396.1"/>
    </source>
</evidence>
<organism evidence="2 3">
    <name type="scientific">Mya arenaria</name>
    <name type="common">Soft-shell clam</name>
    <dbReference type="NCBI Taxonomy" id="6604"/>
    <lineage>
        <taxon>Eukaryota</taxon>
        <taxon>Metazoa</taxon>
        <taxon>Spiralia</taxon>
        <taxon>Lophotrochozoa</taxon>
        <taxon>Mollusca</taxon>
        <taxon>Bivalvia</taxon>
        <taxon>Autobranchia</taxon>
        <taxon>Heteroconchia</taxon>
        <taxon>Euheterodonta</taxon>
        <taxon>Imparidentia</taxon>
        <taxon>Neoheterodontei</taxon>
        <taxon>Myida</taxon>
        <taxon>Myoidea</taxon>
        <taxon>Myidae</taxon>
        <taxon>Mya</taxon>
    </lineage>
</organism>
<sequence length="79" mass="8916">MTERRQHQMSDKKNTSALLPVAMATLFQSGCFLGVGILRPTLTFLPKDPVTLIGLVYGLAAVDMFVYFYYKNGRNNKQE</sequence>
<accession>A0ABY7G301</accession>
<keyword evidence="1" id="KW-1133">Transmembrane helix</keyword>
<protein>
    <submittedName>
        <fullName evidence="2">Uncharacterized protein</fullName>
    </submittedName>
</protein>
<dbReference type="Proteomes" id="UP001164746">
    <property type="component" value="Chromosome 15"/>
</dbReference>
<keyword evidence="1" id="KW-0812">Transmembrane</keyword>
<feature type="transmembrane region" description="Helical" evidence="1">
    <location>
        <begin position="21"/>
        <end position="38"/>
    </location>
</feature>